<dbReference type="GO" id="GO:0070475">
    <property type="term" value="P:rRNA base methylation"/>
    <property type="evidence" value="ECO:0007669"/>
    <property type="project" value="InterPro"/>
</dbReference>
<dbReference type="GO" id="GO:0019843">
    <property type="term" value="F:rRNA binding"/>
    <property type="evidence" value="ECO:0007669"/>
    <property type="project" value="UniProtKB-KW"/>
</dbReference>
<evidence type="ECO:0000313" key="11">
    <source>
        <dbReference type="Proteomes" id="UP000004994"/>
    </source>
</evidence>
<comment type="similarity">
    <text evidence="1">Belongs to the class IV-like SAM-binding methyltransferase superfamily. RNA methyltransferase NEP1 family.</text>
</comment>
<accession>A0A3Q7H0F5</accession>
<dbReference type="Gene3D" id="3.40.1280.10">
    <property type="match status" value="2"/>
</dbReference>
<evidence type="ECO:0000256" key="3">
    <source>
        <dbReference type="ARBA" id="ARBA00022552"/>
    </source>
</evidence>
<evidence type="ECO:0000256" key="1">
    <source>
        <dbReference type="ARBA" id="ARBA00008115"/>
    </source>
</evidence>
<dbReference type="Proteomes" id="UP000004994">
    <property type="component" value="Chromosome 6"/>
</dbReference>
<dbReference type="InterPro" id="IPR029028">
    <property type="entry name" value="Alpha/beta_knot_MTases"/>
</dbReference>
<dbReference type="PANTHER" id="PTHR12636:SF5">
    <property type="entry name" value="RIBOSOMAL RNA SMALL SUBUNIT METHYLTRANSFERASE NEP1"/>
    <property type="match status" value="1"/>
</dbReference>
<dbReference type="InParanoid" id="A0A3Q7H0F5"/>
<evidence type="ECO:0000256" key="2">
    <source>
        <dbReference type="ARBA" id="ARBA00022517"/>
    </source>
</evidence>
<dbReference type="InterPro" id="IPR029026">
    <property type="entry name" value="tRNA_m1G_MTases_N"/>
</dbReference>
<evidence type="ECO:0000256" key="4">
    <source>
        <dbReference type="ARBA" id="ARBA00022603"/>
    </source>
</evidence>
<evidence type="ECO:0000256" key="5">
    <source>
        <dbReference type="ARBA" id="ARBA00022679"/>
    </source>
</evidence>
<keyword evidence="2" id="KW-0690">Ribosome biogenesis</keyword>
<dbReference type="AlphaFoldDB" id="A0A3Q7H0F5"/>
<feature type="region of interest" description="Disordered" evidence="9">
    <location>
        <begin position="1"/>
        <end position="44"/>
    </location>
</feature>
<dbReference type="InterPro" id="IPR005304">
    <property type="entry name" value="Rbsml_bgen_MeTrfase_EMG1/NEP1"/>
</dbReference>
<evidence type="ECO:0000256" key="8">
    <source>
        <dbReference type="ARBA" id="ARBA00022884"/>
    </source>
</evidence>
<keyword evidence="3" id="KW-0698">rRNA processing</keyword>
<evidence type="ECO:0000256" key="9">
    <source>
        <dbReference type="SAM" id="MobiDB-lite"/>
    </source>
</evidence>
<name>A0A3Q7H0F5_SOLLC</name>
<sequence length="188" mass="21596">MVRPYKGKKEKKEDNYDKEEIEESLYDDSTGSAKRVKTQHTASDTEAAERVVDLLAGIPVVLPIKALNLEIGKMNTPNFLRKNNQNPSEYRPDIAHQWSHDKSCHWDERNSNVTISDSRVNKAGRLKALYVKTEKVVLFEVKPHVRAMVHGKIEKDFEDYLSISDYSMSAAYCISMITNAVEHKWKIL</sequence>
<keyword evidence="8" id="KW-0694">RNA-binding</keyword>
<evidence type="ECO:0000256" key="7">
    <source>
        <dbReference type="ARBA" id="ARBA00022730"/>
    </source>
</evidence>
<feature type="compositionally biased region" description="Acidic residues" evidence="9">
    <location>
        <begin position="16"/>
        <end position="26"/>
    </location>
</feature>
<evidence type="ECO:0000256" key="6">
    <source>
        <dbReference type="ARBA" id="ARBA00022691"/>
    </source>
</evidence>
<dbReference type="GO" id="GO:0070037">
    <property type="term" value="F:rRNA (pseudouridine) methyltransferase activity"/>
    <property type="evidence" value="ECO:0007669"/>
    <property type="project" value="InterPro"/>
</dbReference>
<dbReference type="PANTHER" id="PTHR12636">
    <property type="entry name" value="NEP1/MRA1"/>
    <property type="match status" value="1"/>
</dbReference>
<dbReference type="Gramene" id="Solyc06g069140.2.1">
    <property type="protein sequence ID" value="Solyc06g069140.2.1"/>
    <property type="gene ID" value="Solyc06g069140.2"/>
</dbReference>
<keyword evidence="7" id="KW-0699">rRNA-binding</keyword>
<evidence type="ECO:0000313" key="10">
    <source>
        <dbReference type="EnsemblPlants" id="Solyc06g069140.2.1"/>
    </source>
</evidence>
<protein>
    <submittedName>
        <fullName evidence="10">Uncharacterized protein</fullName>
    </submittedName>
</protein>
<dbReference type="STRING" id="4081.A0A3Q7H0F5"/>
<dbReference type="SUPFAM" id="SSF75217">
    <property type="entry name" value="alpha/beta knot"/>
    <property type="match status" value="1"/>
</dbReference>
<dbReference type="EnsemblPlants" id="Solyc06g069140.2.1">
    <property type="protein sequence ID" value="Solyc06g069140.2.1"/>
    <property type="gene ID" value="Solyc06g069140.2"/>
</dbReference>
<organism evidence="10">
    <name type="scientific">Solanum lycopersicum</name>
    <name type="common">Tomato</name>
    <name type="synonym">Lycopersicon esculentum</name>
    <dbReference type="NCBI Taxonomy" id="4081"/>
    <lineage>
        <taxon>Eukaryota</taxon>
        <taxon>Viridiplantae</taxon>
        <taxon>Streptophyta</taxon>
        <taxon>Embryophyta</taxon>
        <taxon>Tracheophyta</taxon>
        <taxon>Spermatophyta</taxon>
        <taxon>Magnoliopsida</taxon>
        <taxon>eudicotyledons</taxon>
        <taxon>Gunneridae</taxon>
        <taxon>Pentapetalae</taxon>
        <taxon>asterids</taxon>
        <taxon>lamiids</taxon>
        <taxon>Solanales</taxon>
        <taxon>Solanaceae</taxon>
        <taxon>Solanoideae</taxon>
        <taxon>Solaneae</taxon>
        <taxon>Solanum</taxon>
        <taxon>Solanum subgen. Lycopersicon</taxon>
    </lineage>
</organism>
<reference evidence="10" key="1">
    <citation type="journal article" date="2012" name="Nature">
        <title>The tomato genome sequence provides insights into fleshy fruit evolution.</title>
        <authorList>
            <consortium name="Tomato Genome Consortium"/>
        </authorList>
    </citation>
    <scope>NUCLEOTIDE SEQUENCE [LARGE SCALE GENOMIC DNA]</scope>
    <source>
        <strain evidence="10">cv. Heinz 1706</strain>
    </source>
</reference>
<keyword evidence="6" id="KW-0949">S-adenosyl-L-methionine</keyword>
<proteinExistence type="inferred from homology"/>
<keyword evidence="5" id="KW-0808">Transferase</keyword>
<reference evidence="10" key="2">
    <citation type="submission" date="2019-01" db="UniProtKB">
        <authorList>
            <consortium name="EnsemblPlants"/>
        </authorList>
    </citation>
    <scope>IDENTIFICATION</scope>
    <source>
        <strain evidence="10">cv. Heinz 1706</strain>
    </source>
</reference>
<keyword evidence="4" id="KW-0489">Methyltransferase</keyword>
<keyword evidence="11" id="KW-1185">Reference proteome</keyword>